<dbReference type="EMBL" id="JACJPW010000025">
    <property type="protein sequence ID" value="MBD2181754.1"/>
    <property type="molecule type" value="Genomic_DNA"/>
</dbReference>
<gene>
    <name evidence="1" type="ORF">H6G03_11655</name>
</gene>
<reference evidence="1" key="2">
    <citation type="submission" date="2020-08" db="EMBL/GenBank/DDBJ databases">
        <authorList>
            <person name="Chen M."/>
            <person name="Teng W."/>
            <person name="Zhao L."/>
            <person name="Hu C."/>
            <person name="Zhou Y."/>
            <person name="Han B."/>
            <person name="Song L."/>
            <person name="Shu W."/>
        </authorList>
    </citation>
    <scope>NUCLEOTIDE SEQUENCE</scope>
    <source>
        <strain evidence="1">FACHB-1375</strain>
    </source>
</reference>
<evidence type="ECO:0000313" key="1">
    <source>
        <dbReference type="EMBL" id="MBD2181754.1"/>
    </source>
</evidence>
<comment type="caution">
    <text evidence="1">The sequence shown here is derived from an EMBL/GenBank/DDBJ whole genome shotgun (WGS) entry which is preliminary data.</text>
</comment>
<dbReference type="Proteomes" id="UP000641646">
    <property type="component" value="Unassembled WGS sequence"/>
</dbReference>
<accession>A0A926VFR8</accession>
<dbReference type="AlphaFoldDB" id="A0A926VFR8"/>
<organism evidence="1 2">
    <name type="scientific">Aerosakkonema funiforme FACHB-1375</name>
    <dbReference type="NCBI Taxonomy" id="2949571"/>
    <lineage>
        <taxon>Bacteria</taxon>
        <taxon>Bacillati</taxon>
        <taxon>Cyanobacteriota</taxon>
        <taxon>Cyanophyceae</taxon>
        <taxon>Oscillatoriophycideae</taxon>
        <taxon>Aerosakkonematales</taxon>
        <taxon>Aerosakkonemataceae</taxon>
        <taxon>Aerosakkonema</taxon>
    </lineage>
</organism>
<name>A0A926VFR8_9CYAN</name>
<evidence type="ECO:0000313" key="2">
    <source>
        <dbReference type="Proteomes" id="UP000641646"/>
    </source>
</evidence>
<protein>
    <submittedName>
        <fullName evidence="1">Uncharacterized protein</fullName>
    </submittedName>
</protein>
<sequence>MKEATPKKFLFLNKIWQALLKVIVNGNELQVWHKSDRSGNSEWHAYDPVTGRHVSASSDTEMRIWIEQQYYQ</sequence>
<reference evidence="1" key="1">
    <citation type="journal article" date="2015" name="ISME J.">
        <title>Draft Genome Sequence of Streptomyces incarnatus NRRL8089, which Produces the Nucleoside Antibiotic Sinefungin.</title>
        <authorList>
            <person name="Oshima K."/>
            <person name="Hattori M."/>
            <person name="Shimizu H."/>
            <person name="Fukuda K."/>
            <person name="Nemoto M."/>
            <person name="Inagaki K."/>
            <person name="Tamura T."/>
        </authorList>
    </citation>
    <scope>NUCLEOTIDE SEQUENCE</scope>
    <source>
        <strain evidence="1">FACHB-1375</strain>
    </source>
</reference>
<keyword evidence="2" id="KW-1185">Reference proteome</keyword>
<proteinExistence type="predicted"/>